<evidence type="ECO:0000313" key="1">
    <source>
        <dbReference type="EMBL" id="AZQ92789.1"/>
    </source>
</evidence>
<sequence>MANKNKASVLTEISHVISGAAESMNKSVQDWADKSKQKRLERTFSDINEAIRFLIDGKSVAEVENSFKNHAYLDNKVQYNYLKAGRWMDGYPVYVDKKQWVKFGYDYNGRHWGIEITDSLMIFVRDANDCKENYHSYADQVRQLDEMVDSFYN</sequence>
<protein>
    <submittedName>
        <fullName evidence="1">Uncharacterized protein</fullName>
    </submittedName>
</protein>
<dbReference type="Proteomes" id="UP000280228">
    <property type="component" value="Chromosome"/>
</dbReference>
<evidence type="ECO:0000313" key="2">
    <source>
        <dbReference type="Proteomes" id="UP000280228"/>
    </source>
</evidence>
<organism evidence="1 2">
    <name type="scientific">Moraxella catarrhalis</name>
    <name type="common">Branhamella catarrhalis</name>
    <dbReference type="NCBI Taxonomy" id="480"/>
    <lineage>
        <taxon>Bacteria</taxon>
        <taxon>Pseudomonadati</taxon>
        <taxon>Pseudomonadota</taxon>
        <taxon>Gammaproteobacteria</taxon>
        <taxon>Moraxellales</taxon>
        <taxon>Moraxellaceae</taxon>
        <taxon>Moraxella</taxon>
    </lineage>
</organism>
<gene>
    <name evidence="1" type="ORF">EJK53_0893</name>
</gene>
<proteinExistence type="predicted"/>
<reference evidence="1 2" key="1">
    <citation type="submission" date="2018-12" db="EMBL/GenBank/DDBJ databases">
        <title>Persistence of Moraxella catarrhalis in Chronic Obstructive Pulmonary Disease and Regulation of the Hag/MID Adhesin.</title>
        <authorList>
            <person name="Murphy T."/>
            <person name="Zhao X."/>
            <person name="Vyas G."/>
            <person name="Aluvathingal J."/>
            <person name="Nadendla S."/>
            <person name="Tallon L."/>
            <person name="Tettelin H."/>
        </authorList>
    </citation>
    <scope>NUCLEOTIDE SEQUENCE [LARGE SCALE GENOMIC DNA]</scope>
    <source>
        <strain evidence="1 2">46P58B1</strain>
    </source>
</reference>
<name>A0A3A9NF64_MORCA</name>
<accession>A0A3A9NF64</accession>
<dbReference type="AlphaFoldDB" id="A0A3A9NF64"/>
<dbReference type="RefSeq" id="WP_003667900.1">
    <property type="nucleotide sequence ID" value="NZ_CP034662.1"/>
</dbReference>
<dbReference type="EMBL" id="CP034662">
    <property type="protein sequence ID" value="AZQ92789.1"/>
    <property type="molecule type" value="Genomic_DNA"/>
</dbReference>